<protein>
    <recommendedName>
        <fullName evidence="1">GIY-YIG domain-containing protein</fullName>
    </recommendedName>
</protein>
<accession>A0AAX1RVH5</accession>
<dbReference type="Pfam" id="PF01541">
    <property type="entry name" value="GIY-YIG"/>
    <property type="match status" value="1"/>
</dbReference>
<dbReference type="InterPro" id="IPR035901">
    <property type="entry name" value="GIY-YIG_endonuc_sf"/>
</dbReference>
<name>A0AAX1RVH5_9STAP</name>
<dbReference type="PROSITE" id="PS00622">
    <property type="entry name" value="HTH_LUXR_1"/>
    <property type="match status" value="1"/>
</dbReference>
<dbReference type="Gene3D" id="3.40.1440.10">
    <property type="entry name" value="GIY-YIG endonuclease"/>
    <property type="match status" value="1"/>
</dbReference>
<dbReference type="EMBL" id="QKYD01000094">
    <property type="protein sequence ID" value="REI22235.1"/>
    <property type="molecule type" value="Genomic_DNA"/>
</dbReference>
<dbReference type="SUPFAM" id="SSF82771">
    <property type="entry name" value="GIY-YIG endonuclease"/>
    <property type="match status" value="1"/>
</dbReference>
<comment type="caution">
    <text evidence="2">The sequence shown here is derived from an EMBL/GenBank/DDBJ whole genome shotgun (WGS) entry which is preliminary data.</text>
</comment>
<dbReference type="GO" id="GO:0006355">
    <property type="term" value="P:regulation of DNA-templated transcription"/>
    <property type="evidence" value="ECO:0007669"/>
    <property type="project" value="InterPro"/>
</dbReference>
<sequence>MVASHSIQIIKKISTMMRGGNYYMTDTGIYKITCVPNGKIYVGCSRDIHRRFCQQITQLKGKRHYNDLFQKDFDRYGDNNFIVETLEICSDNELFYKERIWIKKLKSEYEEFGYNKAYNITNFDNYKTAININYNNREVNVIEFTDAIKESMSVGIRKYFSNSDNRLKLSLSKTTISRDTVLKIKKHLANDINITSKEISLLYNVGLNIVNHIVNIQSHELLASEYNHIIKNRATIKNNRVNKKMLQMYRDGKTYQSIADYIGLDIRNVIRRLKNIINKHDERCRYNVYKRKFEKRERIVKTYRKLGYTKLEISKRLKISRNTVDDILDDKLILKNKINEIRKMPNAKIYVA</sequence>
<organism evidence="2 3">
    <name type="scientific">Staphylococcus felis</name>
    <dbReference type="NCBI Taxonomy" id="46127"/>
    <lineage>
        <taxon>Bacteria</taxon>
        <taxon>Bacillati</taxon>
        <taxon>Bacillota</taxon>
        <taxon>Bacilli</taxon>
        <taxon>Bacillales</taxon>
        <taxon>Staphylococcaceae</taxon>
        <taxon>Staphylococcus</taxon>
    </lineage>
</organism>
<evidence type="ECO:0000313" key="2">
    <source>
        <dbReference type="EMBL" id="REI22235.1"/>
    </source>
</evidence>
<evidence type="ECO:0000259" key="1">
    <source>
        <dbReference type="PROSITE" id="PS50164"/>
    </source>
</evidence>
<reference evidence="2 3" key="1">
    <citation type="journal article" date="2018" name="Vet. Microbiol.">
        <title>Characterisation of Staphylococcus felis isolated from cats using whole genome sequencing.</title>
        <authorList>
            <person name="Worthing K."/>
            <person name="Pang S."/>
            <person name="Trott D.J."/>
            <person name="Abraham S."/>
            <person name="Coombs G.W."/>
            <person name="Jordan D."/>
            <person name="McIntyre L."/>
            <person name="Davies M.R."/>
            <person name="Norris J."/>
        </authorList>
    </citation>
    <scope>NUCLEOTIDE SEQUENCE [LARGE SCALE GENOMIC DNA]</scope>
    <source>
        <strain evidence="2 3">F25</strain>
    </source>
</reference>
<evidence type="ECO:0000313" key="3">
    <source>
        <dbReference type="Proteomes" id="UP000256337"/>
    </source>
</evidence>
<dbReference type="AlphaFoldDB" id="A0AAX1RVH5"/>
<proteinExistence type="predicted"/>
<dbReference type="Proteomes" id="UP000256337">
    <property type="component" value="Unassembled WGS sequence"/>
</dbReference>
<gene>
    <name evidence="2" type="ORF">DOS76_05755</name>
</gene>
<dbReference type="SMART" id="SM00465">
    <property type="entry name" value="GIYc"/>
    <property type="match status" value="1"/>
</dbReference>
<dbReference type="InterPro" id="IPR000305">
    <property type="entry name" value="GIY-YIG_endonuc"/>
</dbReference>
<dbReference type="PROSITE" id="PS50164">
    <property type="entry name" value="GIY_YIG"/>
    <property type="match status" value="1"/>
</dbReference>
<dbReference type="InterPro" id="IPR000792">
    <property type="entry name" value="Tscrpt_reg_LuxR_C"/>
</dbReference>
<feature type="domain" description="GIY-YIG" evidence="1">
    <location>
        <begin position="25"/>
        <end position="111"/>
    </location>
</feature>